<feature type="compositionally biased region" description="Low complexity" evidence="1">
    <location>
        <begin position="46"/>
        <end position="59"/>
    </location>
</feature>
<reference evidence="2 3" key="1">
    <citation type="journal article" date="2015" name="Environ. Microbiol.">
        <title>Metagenome sequence of Elaphomyces granulatus from sporocarp tissue reveals Ascomycota ectomycorrhizal fingerprints of genome expansion and a Proteobacteria-rich microbiome.</title>
        <authorList>
            <person name="Quandt C.A."/>
            <person name="Kohler A."/>
            <person name="Hesse C.N."/>
            <person name="Sharpton T.J."/>
            <person name="Martin F."/>
            <person name="Spatafora J.W."/>
        </authorList>
    </citation>
    <scope>NUCLEOTIDE SEQUENCE [LARGE SCALE GENOMIC DNA]</scope>
    <source>
        <strain evidence="2 3">OSC145934</strain>
    </source>
</reference>
<feature type="compositionally biased region" description="Basic and acidic residues" evidence="1">
    <location>
        <begin position="25"/>
        <end position="42"/>
    </location>
</feature>
<evidence type="ECO:0000313" key="2">
    <source>
        <dbReference type="EMBL" id="OXV11518.1"/>
    </source>
</evidence>
<protein>
    <recommendedName>
        <fullName evidence="4">C2H2-type domain-containing protein</fullName>
    </recommendedName>
</protein>
<evidence type="ECO:0000313" key="3">
    <source>
        <dbReference type="Proteomes" id="UP000243515"/>
    </source>
</evidence>
<feature type="compositionally biased region" description="Low complexity" evidence="1">
    <location>
        <begin position="74"/>
        <end position="92"/>
    </location>
</feature>
<keyword evidence="3" id="KW-1185">Reference proteome</keyword>
<feature type="region of interest" description="Disordered" evidence="1">
    <location>
        <begin position="1"/>
        <end position="93"/>
    </location>
</feature>
<dbReference type="AlphaFoldDB" id="A0A232M5A2"/>
<dbReference type="EMBL" id="NPHW01002443">
    <property type="protein sequence ID" value="OXV11518.1"/>
    <property type="molecule type" value="Genomic_DNA"/>
</dbReference>
<dbReference type="OrthoDB" id="409136at2759"/>
<accession>A0A232M5A2</accession>
<name>A0A232M5A2_9EURO</name>
<comment type="caution">
    <text evidence="2">The sequence shown here is derived from an EMBL/GenBank/DDBJ whole genome shotgun (WGS) entry which is preliminary data.</text>
</comment>
<sequence length="247" mass="27963">MMAPYSRFPIDEWQENRDSSNFQDRLARNCRLPDSHPTRRQADLPSTTSQSSSLLGQNGTNRNVEGMSPPPSTVPSLSSGSTSATSCQSSSTRMARIGRNHVLEDDGTGNLVVPPSASRSQAQFTCIFHILKCEERFDVVGPWKTHVLSHFRSIPSPQVARCPFCQTEYSDPRQGKAWNGLLDHVAVHFKRGATLSNSHTDFELMKFLYTSKVITADQFKNVQRLSSDEPAYALYSQRRERRERRRR</sequence>
<proteinExistence type="predicted"/>
<gene>
    <name evidence="2" type="ORF">Egran_00720</name>
</gene>
<dbReference type="Proteomes" id="UP000243515">
    <property type="component" value="Unassembled WGS sequence"/>
</dbReference>
<evidence type="ECO:0000256" key="1">
    <source>
        <dbReference type="SAM" id="MobiDB-lite"/>
    </source>
</evidence>
<evidence type="ECO:0008006" key="4">
    <source>
        <dbReference type="Google" id="ProtNLM"/>
    </source>
</evidence>
<organism evidence="2 3">
    <name type="scientific">Elaphomyces granulatus</name>
    <dbReference type="NCBI Taxonomy" id="519963"/>
    <lineage>
        <taxon>Eukaryota</taxon>
        <taxon>Fungi</taxon>
        <taxon>Dikarya</taxon>
        <taxon>Ascomycota</taxon>
        <taxon>Pezizomycotina</taxon>
        <taxon>Eurotiomycetes</taxon>
        <taxon>Eurotiomycetidae</taxon>
        <taxon>Eurotiales</taxon>
        <taxon>Elaphomycetaceae</taxon>
        <taxon>Elaphomyces</taxon>
    </lineage>
</organism>